<keyword evidence="1" id="KW-0732">Signal</keyword>
<reference evidence="3 4" key="1">
    <citation type="submission" date="2022-07" db="EMBL/GenBank/DDBJ databases">
        <title>Mucilaginibacter sp. JC4.</title>
        <authorList>
            <person name="Le V."/>
            <person name="Ko S.-R."/>
            <person name="Ahn C.-Y."/>
            <person name="Oh H.-M."/>
        </authorList>
    </citation>
    <scope>NUCLEOTIDE SEQUENCE [LARGE SCALE GENOMIC DNA]</scope>
    <source>
        <strain evidence="3 4">JC4</strain>
    </source>
</reference>
<dbReference type="InterPro" id="IPR000866">
    <property type="entry name" value="AhpC/TSA"/>
</dbReference>
<dbReference type="RefSeq" id="WP_256538785.1">
    <property type="nucleotide sequence ID" value="NZ_JANHOH010000002.1"/>
</dbReference>
<feature type="chain" id="PRO_5046939731" evidence="1">
    <location>
        <begin position="20"/>
        <end position="224"/>
    </location>
</feature>
<evidence type="ECO:0000313" key="4">
    <source>
        <dbReference type="Proteomes" id="UP001204376"/>
    </source>
</evidence>
<dbReference type="InterPro" id="IPR036249">
    <property type="entry name" value="Thioredoxin-like_sf"/>
</dbReference>
<dbReference type="PROSITE" id="PS51352">
    <property type="entry name" value="THIOREDOXIN_2"/>
    <property type="match status" value="1"/>
</dbReference>
<evidence type="ECO:0000313" key="3">
    <source>
        <dbReference type="EMBL" id="MCQ6958587.1"/>
    </source>
</evidence>
<dbReference type="EMBL" id="JANHOH010000002">
    <property type="protein sequence ID" value="MCQ6958587.1"/>
    <property type="molecule type" value="Genomic_DNA"/>
</dbReference>
<dbReference type="CDD" id="cd02966">
    <property type="entry name" value="TlpA_like_family"/>
    <property type="match status" value="1"/>
</dbReference>
<dbReference type="PROSITE" id="PS51257">
    <property type="entry name" value="PROKAR_LIPOPROTEIN"/>
    <property type="match status" value="1"/>
</dbReference>
<feature type="signal peptide" evidence="1">
    <location>
        <begin position="1"/>
        <end position="19"/>
    </location>
</feature>
<sequence>MKKYLSAALLFSISLSACAQQAKHPSYKLPDGKIVQADQLDSVNNSWGGRGYLMKHEKSHPGVIYISPMTDEFLKKQDEEKAKLNALLNKPAPDFTLKDLTGKQWRLSELKGKTIVLNFWFTTCPACIQEMPELNQLEGSYKNHPVIFLALGRDDAIAIKRFLKVRPFAYTHLQNADSIGDLYQVNSYPTSIVIDPKGIIRFVQVGGEDIKERIATAINKTYIH</sequence>
<evidence type="ECO:0000256" key="1">
    <source>
        <dbReference type="SAM" id="SignalP"/>
    </source>
</evidence>
<comment type="caution">
    <text evidence="3">The sequence shown here is derived from an EMBL/GenBank/DDBJ whole genome shotgun (WGS) entry which is preliminary data.</text>
</comment>
<evidence type="ECO:0000259" key="2">
    <source>
        <dbReference type="PROSITE" id="PS51352"/>
    </source>
</evidence>
<protein>
    <submittedName>
        <fullName evidence="3">TlpA family protein disulfide reductase</fullName>
    </submittedName>
</protein>
<proteinExistence type="predicted"/>
<organism evidence="3 4">
    <name type="scientific">Mucilaginibacter aquariorum</name>
    <dbReference type="NCBI Taxonomy" id="2967225"/>
    <lineage>
        <taxon>Bacteria</taxon>
        <taxon>Pseudomonadati</taxon>
        <taxon>Bacteroidota</taxon>
        <taxon>Sphingobacteriia</taxon>
        <taxon>Sphingobacteriales</taxon>
        <taxon>Sphingobacteriaceae</taxon>
        <taxon>Mucilaginibacter</taxon>
    </lineage>
</organism>
<dbReference type="PANTHER" id="PTHR42852">
    <property type="entry name" value="THIOL:DISULFIDE INTERCHANGE PROTEIN DSBE"/>
    <property type="match status" value="1"/>
</dbReference>
<dbReference type="Proteomes" id="UP001204376">
    <property type="component" value="Unassembled WGS sequence"/>
</dbReference>
<dbReference type="InterPro" id="IPR013766">
    <property type="entry name" value="Thioredoxin_domain"/>
</dbReference>
<dbReference type="SUPFAM" id="SSF52833">
    <property type="entry name" value="Thioredoxin-like"/>
    <property type="match status" value="1"/>
</dbReference>
<accession>A0ABT1T208</accession>
<name>A0ABT1T208_9SPHI</name>
<dbReference type="PANTHER" id="PTHR42852:SF13">
    <property type="entry name" value="PROTEIN DIPZ"/>
    <property type="match status" value="1"/>
</dbReference>
<gene>
    <name evidence="3" type="ORF">NPE20_11475</name>
</gene>
<dbReference type="Pfam" id="PF00578">
    <property type="entry name" value="AhpC-TSA"/>
    <property type="match status" value="1"/>
</dbReference>
<dbReference type="InterPro" id="IPR050553">
    <property type="entry name" value="Thioredoxin_ResA/DsbE_sf"/>
</dbReference>
<feature type="domain" description="Thioredoxin" evidence="2">
    <location>
        <begin position="86"/>
        <end position="223"/>
    </location>
</feature>
<keyword evidence="4" id="KW-1185">Reference proteome</keyword>
<dbReference type="Gene3D" id="3.40.30.10">
    <property type="entry name" value="Glutaredoxin"/>
    <property type="match status" value="1"/>
</dbReference>